<evidence type="ECO:0008006" key="4">
    <source>
        <dbReference type="Google" id="ProtNLM"/>
    </source>
</evidence>
<dbReference type="PANTHER" id="PTHR33710">
    <property type="entry name" value="BNAC02G09200D PROTEIN"/>
    <property type="match status" value="1"/>
</dbReference>
<feature type="region of interest" description="Disordered" evidence="1">
    <location>
        <begin position="1"/>
        <end position="24"/>
    </location>
</feature>
<dbReference type="Proteomes" id="UP001280121">
    <property type="component" value="Unassembled WGS sequence"/>
</dbReference>
<keyword evidence="3" id="KW-1185">Reference proteome</keyword>
<sequence length="169" mass="19079">MCAGDFSEMVNEAEKSGGRDRPRTQMENFKTTLDKCGLRAMGFIGPQFTWCNKREGPEMIQERLDRRICDFIWKMLFSLAVSSMDLLALVLDTVQLYHSSGSCGFLDSLFLPEEIHRVVFDVAPLKASCSDGLPTLFYQMFWHFVGPHVTTVCLSVLNDGVQLDGINKL</sequence>
<gene>
    <name evidence="2" type="ORF">Ddye_009788</name>
</gene>
<dbReference type="EMBL" id="JANJYI010000003">
    <property type="protein sequence ID" value="KAK2656736.1"/>
    <property type="molecule type" value="Genomic_DNA"/>
</dbReference>
<name>A0AAD9XCN6_9ROSI</name>
<accession>A0AAD9XCN6</accession>
<organism evidence="2 3">
    <name type="scientific">Dipteronia dyeriana</name>
    <dbReference type="NCBI Taxonomy" id="168575"/>
    <lineage>
        <taxon>Eukaryota</taxon>
        <taxon>Viridiplantae</taxon>
        <taxon>Streptophyta</taxon>
        <taxon>Embryophyta</taxon>
        <taxon>Tracheophyta</taxon>
        <taxon>Spermatophyta</taxon>
        <taxon>Magnoliopsida</taxon>
        <taxon>eudicotyledons</taxon>
        <taxon>Gunneridae</taxon>
        <taxon>Pentapetalae</taxon>
        <taxon>rosids</taxon>
        <taxon>malvids</taxon>
        <taxon>Sapindales</taxon>
        <taxon>Sapindaceae</taxon>
        <taxon>Hippocastanoideae</taxon>
        <taxon>Acereae</taxon>
        <taxon>Dipteronia</taxon>
    </lineage>
</organism>
<feature type="compositionally biased region" description="Basic and acidic residues" evidence="1">
    <location>
        <begin position="12"/>
        <end position="24"/>
    </location>
</feature>
<evidence type="ECO:0000313" key="3">
    <source>
        <dbReference type="Proteomes" id="UP001280121"/>
    </source>
</evidence>
<dbReference type="AlphaFoldDB" id="A0AAD9XCN6"/>
<evidence type="ECO:0000313" key="2">
    <source>
        <dbReference type="EMBL" id="KAK2656736.1"/>
    </source>
</evidence>
<comment type="caution">
    <text evidence="2">The sequence shown here is derived from an EMBL/GenBank/DDBJ whole genome shotgun (WGS) entry which is preliminary data.</text>
</comment>
<reference evidence="2" key="1">
    <citation type="journal article" date="2023" name="Plant J.">
        <title>Genome sequences and population genomics provide insights into the demographic history, inbreeding, and mutation load of two 'living fossil' tree species of Dipteronia.</title>
        <authorList>
            <person name="Feng Y."/>
            <person name="Comes H.P."/>
            <person name="Chen J."/>
            <person name="Zhu S."/>
            <person name="Lu R."/>
            <person name="Zhang X."/>
            <person name="Li P."/>
            <person name="Qiu J."/>
            <person name="Olsen K.M."/>
            <person name="Qiu Y."/>
        </authorList>
    </citation>
    <scope>NUCLEOTIDE SEQUENCE</scope>
    <source>
        <strain evidence="2">KIB01</strain>
    </source>
</reference>
<evidence type="ECO:0000256" key="1">
    <source>
        <dbReference type="SAM" id="MobiDB-lite"/>
    </source>
</evidence>
<dbReference type="PANTHER" id="PTHR33710:SF77">
    <property type="entry name" value="DNASE I-LIKE SUPERFAMILY PROTEIN"/>
    <property type="match status" value="1"/>
</dbReference>
<protein>
    <recommendedName>
        <fullName evidence="4">Reverse transcriptase</fullName>
    </recommendedName>
</protein>
<proteinExistence type="predicted"/>